<evidence type="ECO:0000256" key="2">
    <source>
        <dbReference type="ARBA" id="ARBA00009347"/>
    </source>
</evidence>
<dbReference type="EMBL" id="SHKL01000001">
    <property type="protein sequence ID" value="RZT86028.1"/>
    <property type="molecule type" value="Genomic_DNA"/>
</dbReference>
<keyword evidence="5 7" id="KW-0274">FAD</keyword>
<keyword evidence="12" id="KW-1185">Reference proteome</keyword>
<accession>A0A4Q7UY79</accession>
<keyword evidence="4 7" id="KW-0285">Flavoprotein</keyword>
<evidence type="ECO:0000259" key="8">
    <source>
        <dbReference type="Pfam" id="PF00441"/>
    </source>
</evidence>
<evidence type="ECO:0000313" key="12">
    <source>
        <dbReference type="Proteomes" id="UP000291591"/>
    </source>
</evidence>
<dbReference type="PANTHER" id="PTHR48083">
    <property type="entry name" value="MEDIUM-CHAIN SPECIFIC ACYL-COA DEHYDROGENASE, MITOCHONDRIAL-RELATED"/>
    <property type="match status" value="1"/>
</dbReference>
<comment type="cofactor">
    <cofactor evidence="1 7">
        <name>FAD</name>
        <dbReference type="ChEBI" id="CHEBI:57692"/>
    </cofactor>
</comment>
<dbReference type="Gene3D" id="2.40.110.10">
    <property type="entry name" value="Butyryl-CoA Dehydrogenase, subunit A, domain 2"/>
    <property type="match status" value="1"/>
</dbReference>
<evidence type="ECO:0000256" key="1">
    <source>
        <dbReference type="ARBA" id="ARBA00001974"/>
    </source>
</evidence>
<dbReference type="InterPro" id="IPR009075">
    <property type="entry name" value="AcylCo_DH/oxidase_C"/>
</dbReference>
<dbReference type="Proteomes" id="UP000291591">
    <property type="component" value="Unassembled WGS sequence"/>
</dbReference>
<evidence type="ECO:0000256" key="3">
    <source>
        <dbReference type="ARBA" id="ARBA00011738"/>
    </source>
</evidence>
<gene>
    <name evidence="11" type="ORF">EV383_2916</name>
</gene>
<comment type="subunit">
    <text evidence="3">Homodimer.</text>
</comment>
<dbReference type="AlphaFoldDB" id="A0A4Q7UY79"/>
<dbReference type="Pfam" id="PF02770">
    <property type="entry name" value="Acyl-CoA_dh_M"/>
    <property type="match status" value="1"/>
</dbReference>
<dbReference type="InterPro" id="IPR046373">
    <property type="entry name" value="Acyl-CoA_Oxase/DH_mid-dom_sf"/>
</dbReference>
<dbReference type="Gene3D" id="1.10.540.10">
    <property type="entry name" value="Acyl-CoA dehydrogenase/oxidase, N-terminal domain"/>
    <property type="match status" value="1"/>
</dbReference>
<dbReference type="InterPro" id="IPR037069">
    <property type="entry name" value="AcylCoA_DH/ox_N_sf"/>
</dbReference>
<dbReference type="InterPro" id="IPR013786">
    <property type="entry name" value="AcylCoA_DH/ox_N"/>
</dbReference>
<protein>
    <submittedName>
        <fullName evidence="11">Acyl-CoA dehydrogenase</fullName>
    </submittedName>
</protein>
<feature type="domain" description="Acyl-CoA dehydrogenase/oxidase C-terminal" evidence="8">
    <location>
        <begin position="242"/>
        <end position="393"/>
    </location>
</feature>
<dbReference type="Pfam" id="PF00441">
    <property type="entry name" value="Acyl-CoA_dh_1"/>
    <property type="match status" value="1"/>
</dbReference>
<evidence type="ECO:0000259" key="9">
    <source>
        <dbReference type="Pfam" id="PF02770"/>
    </source>
</evidence>
<proteinExistence type="inferred from homology"/>
<dbReference type="InterPro" id="IPR036250">
    <property type="entry name" value="AcylCo_DH-like_C"/>
</dbReference>
<organism evidence="11 12">
    <name type="scientific">Pseudonocardia sediminis</name>
    <dbReference type="NCBI Taxonomy" id="1397368"/>
    <lineage>
        <taxon>Bacteria</taxon>
        <taxon>Bacillati</taxon>
        <taxon>Actinomycetota</taxon>
        <taxon>Actinomycetes</taxon>
        <taxon>Pseudonocardiales</taxon>
        <taxon>Pseudonocardiaceae</taxon>
        <taxon>Pseudonocardia</taxon>
    </lineage>
</organism>
<evidence type="ECO:0000256" key="6">
    <source>
        <dbReference type="ARBA" id="ARBA00023002"/>
    </source>
</evidence>
<comment type="similarity">
    <text evidence="2 7">Belongs to the acyl-CoA dehydrogenase family.</text>
</comment>
<dbReference type="PANTHER" id="PTHR48083:SF13">
    <property type="entry name" value="ACYL-COA DEHYDROGENASE FAMILY MEMBER 11"/>
    <property type="match status" value="1"/>
</dbReference>
<dbReference type="Gene3D" id="1.20.140.10">
    <property type="entry name" value="Butyryl-CoA Dehydrogenase, subunit A, domain 3"/>
    <property type="match status" value="1"/>
</dbReference>
<dbReference type="SUPFAM" id="SSF56645">
    <property type="entry name" value="Acyl-CoA dehydrogenase NM domain-like"/>
    <property type="match status" value="1"/>
</dbReference>
<sequence>MAWDFSTDPEFEDKLKWMRGFVRDEIIPLETLDIDRETFARITAPLKEQVKEQGLWAAHLPPELGGGGFGQVSLGLMHEILGQCRYAPGIFGNQAPDSGNAELLAIGGSPEQKERWMHPLLRGEVRSCFSMTEPGAGADPTLLSTRAVLDGDEYVINGHKWFSSNAMNSDFLIVMVVTDPDAAPYQRASMIVVPTDTPGVDVVRDIPVMDHPEIGGELYGGHAEVVYRDVRVPVENLVGNPGDGFKLAQQRLGPGRIHHAMRWLGQSRRAFDMLCERAVSRSAGGSRLADKQMVQDMVASSSADMQAARLLTLHAAWTMDQVGASNARIEIAQIKYWGAKVLHDVIDRAIQVHGSLGFSGDLPLEQMYRAARAARIYDGPDEVHKESVARRILRGYTPVDVPTEHVPTRTEAARVKFAEYLDLSTANA</sequence>
<dbReference type="FunFam" id="2.40.110.10:FF:000002">
    <property type="entry name" value="Acyl-CoA dehydrogenase fadE12"/>
    <property type="match status" value="1"/>
</dbReference>
<dbReference type="InterPro" id="IPR009100">
    <property type="entry name" value="AcylCoA_DH/oxidase_NM_dom_sf"/>
</dbReference>
<dbReference type="InterPro" id="IPR006091">
    <property type="entry name" value="Acyl-CoA_Oxase/DH_mid-dom"/>
</dbReference>
<dbReference type="Pfam" id="PF02771">
    <property type="entry name" value="Acyl-CoA_dh_N"/>
    <property type="match status" value="1"/>
</dbReference>
<dbReference type="GO" id="GO:0050660">
    <property type="term" value="F:flavin adenine dinucleotide binding"/>
    <property type="evidence" value="ECO:0007669"/>
    <property type="project" value="InterPro"/>
</dbReference>
<evidence type="ECO:0000256" key="4">
    <source>
        <dbReference type="ARBA" id="ARBA00022630"/>
    </source>
</evidence>
<dbReference type="InterPro" id="IPR050741">
    <property type="entry name" value="Acyl-CoA_dehydrogenase"/>
</dbReference>
<evidence type="ECO:0000256" key="7">
    <source>
        <dbReference type="RuleBase" id="RU362125"/>
    </source>
</evidence>
<evidence type="ECO:0000313" key="11">
    <source>
        <dbReference type="EMBL" id="RZT86028.1"/>
    </source>
</evidence>
<evidence type="ECO:0000259" key="10">
    <source>
        <dbReference type="Pfam" id="PF02771"/>
    </source>
</evidence>
<dbReference type="RefSeq" id="WP_130290398.1">
    <property type="nucleotide sequence ID" value="NZ_SHKL01000001.1"/>
</dbReference>
<dbReference type="GO" id="GO:0003995">
    <property type="term" value="F:acyl-CoA dehydrogenase activity"/>
    <property type="evidence" value="ECO:0007669"/>
    <property type="project" value="TreeGrafter"/>
</dbReference>
<dbReference type="OrthoDB" id="8876745at2"/>
<name>A0A4Q7UY79_PSEST</name>
<evidence type="ECO:0000256" key="5">
    <source>
        <dbReference type="ARBA" id="ARBA00022827"/>
    </source>
</evidence>
<keyword evidence="6 7" id="KW-0560">Oxidoreductase</keyword>
<dbReference type="GO" id="GO:0005737">
    <property type="term" value="C:cytoplasm"/>
    <property type="evidence" value="ECO:0007669"/>
    <property type="project" value="TreeGrafter"/>
</dbReference>
<dbReference type="GO" id="GO:0033539">
    <property type="term" value="P:fatty acid beta-oxidation using acyl-CoA dehydrogenase"/>
    <property type="evidence" value="ECO:0007669"/>
    <property type="project" value="TreeGrafter"/>
</dbReference>
<comment type="caution">
    <text evidence="11">The sequence shown here is derived from an EMBL/GenBank/DDBJ whole genome shotgun (WGS) entry which is preliminary data.</text>
</comment>
<feature type="domain" description="Acyl-CoA oxidase/dehydrogenase middle" evidence="9">
    <location>
        <begin position="128"/>
        <end position="206"/>
    </location>
</feature>
<reference evidence="11 12" key="1">
    <citation type="submission" date="2019-02" db="EMBL/GenBank/DDBJ databases">
        <title>Sequencing the genomes of 1000 actinobacteria strains.</title>
        <authorList>
            <person name="Klenk H.-P."/>
        </authorList>
    </citation>
    <scope>NUCLEOTIDE SEQUENCE [LARGE SCALE GENOMIC DNA]</scope>
    <source>
        <strain evidence="11 12">DSM 45779</strain>
    </source>
</reference>
<dbReference type="SUPFAM" id="SSF47203">
    <property type="entry name" value="Acyl-CoA dehydrogenase C-terminal domain-like"/>
    <property type="match status" value="1"/>
</dbReference>
<feature type="domain" description="Acyl-CoA dehydrogenase/oxidase N-terminal" evidence="10">
    <location>
        <begin position="15"/>
        <end position="124"/>
    </location>
</feature>